<evidence type="ECO:0000313" key="3">
    <source>
        <dbReference type="EMBL" id="MFC5745734.1"/>
    </source>
</evidence>
<feature type="domain" description="Enoyl reductase (ER)" evidence="2">
    <location>
        <begin position="31"/>
        <end position="349"/>
    </location>
</feature>
<dbReference type="InterPro" id="IPR045010">
    <property type="entry name" value="MDR_fam"/>
</dbReference>
<dbReference type="SMART" id="SM00829">
    <property type="entry name" value="PKS_ER"/>
    <property type="match status" value="1"/>
</dbReference>
<proteinExistence type="predicted"/>
<dbReference type="GO" id="GO:0016491">
    <property type="term" value="F:oxidoreductase activity"/>
    <property type="evidence" value="ECO:0007669"/>
    <property type="project" value="UniProtKB-KW"/>
</dbReference>
<accession>A0ABW0ZV08</accession>
<evidence type="ECO:0000259" key="2">
    <source>
        <dbReference type="SMART" id="SM00829"/>
    </source>
</evidence>
<dbReference type="SUPFAM" id="SSF50129">
    <property type="entry name" value="GroES-like"/>
    <property type="match status" value="1"/>
</dbReference>
<dbReference type="Gene3D" id="3.40.50.720">
    <property type="entry name" value="NAD(P)-binding Rossmann-like Domain"/>
    <property type="match status" value="1"/>
</dbReference>
<dbReference type="PANTHER" id="PTHR43205">
    <property type="entry name" value="PROSTAGLANDIN REDUCTASE"/>
    <property type="match status" value="1"/>
</dbReference>
<gene>
    <name evidence="3" type="ORF">ACFPZN_08965</name>
</gene>
<dbReference type="EMBL" id="JBHSON010000010">
    <property type="protein sequence ID" value="MFC5745734.1"/>
    <property type="molecule type" value="Genomic_DNA"/>
</dbReference>
<dbReference type="InterPro" id="IPR036291">
    <property type="entry name" value="NAD(P)-bd_dom_sf"/>
</dbReference>
<dbReference type="InterPro" id="IPR020843">
    <property type="entry name" value="ER"/>
</dbReference>
<dbReference type="EC" id="1.-.-.-" evidence="3"/>
<dbReference type="InterPro" id="IPR013149">
    <property type="entry name" value="ADH-like_C"/>
</dbReference>
<evidence type="ECO:0000313" key="4">
    <source>
        <dbReference type="Proteomes" id="UP001596074"/>
    </source>
</evidence>
<evidence type="ECO:0000256" key="1">
    <source>
        <dbReference type="ARBA" id="ARBA00023002"/>
    </source>
</evidence>
<dbReference type="InterPro" id="IPR041694">
    <property type="entry name" value="ADH_N_2"/>
</dbReference>
<dbReference type="PANTHER" id="PTHR43205:SF7">
    <property type="entry name" value="PROSTAGLANDIN REDUCTASE 1"/>
    <property type="match status" value="1"/>
</dbReference>
<dbReference type="CDD" id="cd05288">
    <property type="entry name" value="PGDH"/>
    <property type="match status" value="1"/>
</dbReference>
<name>A0ABW0ZV08_9ACTN</name>
<dbReference type="Gene3D" id="3.90.180.10">
    <property type="entry name" value="Medium-chain alcohol dehydrogenases, catalytic domain"/>
    <property type="match status" value="1"/>
</dbReference>
<keyword evidence="1 3" id="KW-0560">Oxidoreductase</keyword>
<reference evidence="4" key="1">
    <citation type="journal article" date="2019" name="Int. J. Syst. Evol. Microbiol.">
        <title>The Global Catalogue of Microorganisms (GCM) 10K type strain sequencing project: providing services to taxonomists for standard genome sequencing and annotation.</title>
        <authorList>
            <consortium name="The Broad Institute Genomics Platform"/>
            <consortium name="The Broad Institute Genome Sequencing Center for Infectious Disease"/>
            <person name="Wu L."/>
            <person name="Ma J."/>
        </authorList>
    </citation>
    <scope>NUCLEOTIDE SEQUENCE [LARGE SCALE GENOMIC DNA]</scope>
    <source>
        <strain evidence="4">KCTC 42087</strain>
    </source>
</reference>
<organism evidence="3 4">
    <name type="scientific">Actinomadura rugatobispora</name>
    <dbReference type="NCBI Taxonomy" id="1994"/>
    <lineage>
        <taxon>Bacteria</taxon>
        <taxon>Bacillati</taxon>
        <taxon>Actinomycetota</taxon>
        <taxon>Actinomycetes</taxon>
        <taxon>Streptosporangiales</taxon>
        <taxon>Thermomonosporaceae</taxon>
        <taxon>Actinomadura</taxon>
    </lineage>
</organism>
<comment type="caution">
    <text evidence="3">The sequence shown here is derived from an EMBL/GenBank/DDBJ whole genome shotgun (WGS) entry which is preliminary data.</text>
</comment>
<dbReference type="RefSeq" id="WP_378281359.1">
    <property type="nucleotide sequence ID" value="NZ_JBHSON010000010.1"/>
</dbReference>
<dbReference type="InterPro" id="IPR011032">
    <property type="entry name" value="GroES-like_sf"/>
</dbReference>
<sequence length="352" mass="37672">MGTTAGQARSVRETTTRAVVLTRRPVGQVVRVEDFEIADIGLPALGPDEVLVENHYMSVDPSTRGRLEDFEKHYTQNFALGAPLDGMAVGQVVASKSADVPEGAWVRHQLGWREHSVVRADEVRRIRVDRAPAPYWLGVLGLTGLTAYVGLTEIAQIVPGDTVWVSGAAGGVGSVAGQMARNLGAVHVVGTAGGPDKARALVDDFGFDAGLDYREPDLAGRLRAASADGYSVYFDNVGGEQLTTALDLLNPFGRIALCGMISNFGVDFSAQHQGPAVDQLIQAVLKRLTLRGFIARDHFDLQDKFEDDVIGWIDRGEMVVMQTVREGIADAPEALIGVLTGANLGKMLVKLA</sequence>
<dbReference type="SUPFAM" id="SSF51735">
    <property type="entry name" value="NAD(P)-binding Rossmann-fold domains"/>
    <property type="match status" value="1"/>
</dbReference>
<dbReference type="Pfam" id="PF00107">
    <property type="entry name" value="ADH_zinc_N"/>
    <property type="match status" value="1"/>
</dbReference>
<dbReference type="Proteomes" id="UP001596074">
    <property type="component" value="Unassembled WGS sequence"/>
</dbReference>
<dbReference type="Pfam" id="PF16884">
    <property type="entry name" value="ADH_N_2"/>
    <property type="match status" value="1"/>
</dbReference>
<keyword evidence="4" id="KW-1185">Reference proteome</keyword>
<protein>
    <submittedName>
        <fullName evidence="3">NADP-dependent oxidoreductase</fullName>
        <ecNumber evidence="3">1.-.-.-</ecNumber>
    </submittedName>
</protein>